<dbReference type="SUPFAM" id="SSF49785">
    <property type="entry name" value="Galactose-binding domain-like"/>
    <property type="match status" value="1"/>
</dbReference>
<dbReference type="EMBL" id="BAABJW010000002">
    <property type="protein sequence ID" value="GAA4810998.1"/>
    <property type="molecule type" value="Genomic_DNA"/>
</dbReference>
<dbReference type="RefSeq" id="WP_345276597.1">
    <property type="nucleotide sequence ID" value="NZ_BAABJW010000002.1"/>
</dbReference>
<name>A0ABP9CMS5_9FLAO</name>
<gene>
    <name evidence="1" type="ORF">GCM10023330_17740</name>
</gene>
<dbReference type="InterPro" id="IPR008964">
    <property type="entry name" value="Invasin/intimin_cell_adhesion"/>
</dbReference>
<proteinExistence type="predicted"/>
<dbReference type="InterPro" id="IPR008979">
    <property type="entry name" value="Galactose-bd-like_sf"/>
</dbReference>
<keyword evidence="2" id="KW-1185">Reference proteome</keyword>
<dbReference type="SUPFAM" id="SSF49373">
    <property type="entry name" value="Invasin/intimin cell-adhesion fragments"/>
    <property type="match status" value="1"/>
</dbReference>
<comment type="caution">
    <text evidence="1">The sequence shown here is derived from an EMBL/GenBank/DDBJ whole genome shotgun (WGS) entry which is preliminary data.</text>
</comment>
<evidence type="ECO:0000313" key="2">
    <source>
        <dbReference type="Proteomes" id="UP001501433"/>
    </source>
</evidence>
<accession>A0ABP9CMS5</accession>
<evidence type="ECO:0008006" key="3">
    <source>
        <dbReference type="Google" id="ProtNLM"/>
    </source>
</evidence>
<dbReference type="Proteomes" id="UP001501433">
    <property type="component" value="Unassembled WGS sequence"/>
</dbReference>
<dbReference type="Gene3D" id="2.60.40.1080">
    <property type="match status" value="1"/>
</dbReference>
<protein>
    <recommendedName>
        <fullName evidence="3">Glycosyl hydrolase family 16</fullName>
    </recommendedName>
</protein>
<organism evidence="1 2">
    <name type="scientific">Litoribaculum gwangyangense</name>
    <dbReference type="NCBI Taxonomy" id="1130722"/>
    <lineage>
        <taxon>Bacteria</taxon>
        <taxon>Pseudomonadati</taxon>
        <taxon>Bacteroidota</taxon>
        <taxon>Flavobacteriia</taxon>
        <taxon>Flavobacteriales</taxon>
        <taxon>Flavobacteriaceae</taxon>
        <taxon>Litoribaculum</taxon>
    </lineage>
</organism>
<evidence type="ECO:0000313" key="1">
    <source>
        <dbReference type="EMBL" id="GAA4810998.1"/>
    </source>
</evidence>
<sequence>MILNRLKITLFQGFIFCTIFSCEREVSEDAVLASFPKTGEVFMDGFSSGLEYAAFGNSKFTAFEVDTEVAYKGSASMRFDVPNAGDPLGPYAGGTFRDLGGRDLSGYDALTFWIKSSQAGTINDIGFGNDFETSKNLVSLSNLRVGTKWAKVIIPLPEPSQLKLEKGLFWYAEGPENGDGYTFWIDELKFEKLETLGQFRTSIYEGEDKSMIGFVNSQVKVDGLIQTVNLDLGIDQTTQIAPSYFDFYTSDTNVATVNDLGIVSIHNVGNAKITATFNGKEVPGSLTIEAIPFETAPDPEYSADSVISVYSDAYNNINVDYLNGYWQPYQTTESSEITINGNSMINYTKFNFVGVQFTNPTIDATNMRYMHIDLYTTTPIIAPTVMYIDLIDFNPPNSRAGAVFNSTVLVSQQWMSLEIDLNTLGLARRDRLAQIVLNSASTLNNIYVDNIYFHN</sequence>
<dbReference type="PROSITE" id="PS51257">
    <property type="entry name" value="PROKAR_LIPOPROTEIN"/>
    <property type="match status" value="1"/>
</dbReference>
<dbReference type="Gene3D" id="2.60.120.430">
    <property type="entry name" value="Galactose-binding lectin"/>
    <property type="match status" value="1"/>
</dbReference>
<reference evidence="2" key="1">
    <citation type="journal article" date="2019" name="Int. J. Syst. Evol. Microbiol.">
        <title>The Global Catalogue of Microorganisms (GCM) 10K type strain sequencing project: providing services to taxonomists for standard genome sequencing and annotation.</title>
        <authorList>
            <consortium name="The Broad Institute Genomics Platform"/>
            <consortium name="The Broad Institute Genome Sequencing Center for Infectious Disease"/>
            <person name="Wu L."/>
            <person name="Ma J."/>
        </authorList>
    </citation>
    <scope>NUCLEOTIDE SEQUENCE [LARGE SCALE GENOMIC DNA]</scope>
    <source>
        <strain evidence="2">JCM 18325</strain>
    </source>
</reference>